<dbReference type="InterPro" id="IPR004799">
    <property type="entry name" value="Periplasmic_diS_OxRdtase_DsbE"/>
</dbReference>
<comment type="similarity">
    <text evidence="2">Belongs to the thioredoxin family. DsbE subfamily.</text>
</comment>
<comment type="subcellular location">
    <subcellularLocation>
        <location evidence="1">Cell envelope</location>
    </subcellularLocation>
</comment>
<keyword evidence="4" id="KW-1015">Disulfide bond</keyword>
<dbReference type="PROSITE" id="PS51352">
    <property type="entry name" value="THIOREDOXIN_2"/>
    <property type="match status" value="1"/>
</dbReference>
<dbReference type="EMBL" id="JXSL01000030">
    <property type="protein sequence ID" value="KIL98158.1"/>
    <property type="molecule type" value="Genomic_DNA"/>
</dbReference>
<dbReference type="PANTHER" id="PTHR42852:SF6">
    <property type="entry name" value="THIOL:DISULFIDE INTERCHANGE PROTEIN DSBE"/>
    <property type="match status" value="1"/>
</dbReference>
<keyword evidence="8" id="KW-1185">Reference proteome</keyword>
<dbReference type="NCBIfam" id="TIGR00385">
    <property type="entry name" value="dsbE"/>
    <property type="match status" value="1"/>
</dbReference>
<evidence type="ECO:0000313" key="8">
    <source>
        <dbReference type="Proteomes" id="UP000031971"/>
    </source>
</evidence>
<feature type="domain" description="Thioredoxin" evidence="6">
    <location>
        <begin position="34"/>
        <end position="179"/>
    </location>
</feature>
<evidence type="ECO:0000313" key="7">
    <source>
        <dbReference type="EMBL" id="KIL98158.1"/>
    </source>
</evidence>
<dbReference type="SUPFAM" id="SSF52833">
    <property type="entry name" value="Thioredoxin-like"/>
    <property type="match status" value="1"/>
</dbReference>
<dbReference type="PANTHER" id="PTHR42852">
    <property type="entry name" value="THIOL:DISULFIDE INTERCHANGE PROTEIN DSBE"/>
    <property type="match status" value="1"/>
</dbReference>
<dbReference type="Pfam" id="PF08534">
    <property type="entry name" value="Redoxin"/>
    <property type="match status" value="1"/>
</dbReference>
<comment type="caution">
    <text evidence="7">The sequence shown here is derived from an EMBL/GenBank/DDBJ whole genome shotgun (WGS) entry which is preliminary data.</text>
</comment>
<dbReference type="InterPro" id="IPR050553">
    <property type="entry name" value="Thioredoxin_ResA/DsbE_sf"/>
</dbReference>
<reference evidence="7 8" key="1">
    <citation type="submission" date="2015-01" db="EMBL/GenBank/DDBJ databases">
        <title>Genome Sequence of Magnetospirillum magnetotacticum Strain MS-1.</title>
        <authorList>
            <person name="Marinov G.K."/>
            <person name="Smalley M.D."/>
            <person name="DeSalvo G."/>
        </authorList>
    </citation>
    <scope>NUCLEOTIDE SEQUENCE [LARGE SCALE GENOMIC DNA]</scope>
    <source>
        <strain evidence="7 8">MS-1</strain>
    </source>
</reference>
<evidence type="ECO:0000256" key="1">
    <source>
        <dbReference type="ARBA" id="ARBA00004196"/>
    </source>
</evidence>
<evidence type="ECO:0000256" key="5">
    <source>
        <dbReference type="ARBA" id="ARBA00023284"/>
    </source>
</evidence>
<dbReference type="Gene3D" id="3.40.30.10">
    <property type="entry name" value="Glutaredoxin"/>
    <property type="match status" value="1"/>
</dbReference>
<dbReference type="GO" id="GO:0015036">
    <property type="term" value="F:disulfide oxidoreductase activity"/>
    <property type="evidence" value="ECO:0007669"/>
    <property type="project" value="InterPro"/>
</dbReference>
<sequence length="181" mass="20000">MRRFLYVLPVAVFAILALFFLKGLTLNPRDIPSVLINRPVPEMSLAPLPGRGDTSGLATENLKGRVSLVNIYGSWCISCVQEHPILMEIKKRGDAPIHAVDWRDDPVLGAAWLKKNGDPYERVGIDPPPGRTAVDFGVTGAPESFIVDKAGIIRYKHVGPISREIWAKTLLPIIRELEKQG</sequence>
<dbReference type="InterPro" id="IPR036249">
    <property type="entry name" value="Thioredoxin-like_sf"/>
</dbReference>
<dbReference type="RefSeq" id="WP_009870896.1">
    <property type="nucleotide sequence ID" value="NZ_JXSL01000030.1"/>
</dbReference>
<dbReference type="InterPro" id="IPR013766">
    <property type="entry name" value="Thioredoxin_domain"/>
</dbReference>
<accession>A0A0C2YSQ5</accession>
<protein>
    <submittedName>
        <fullName evidence="7">Cytochrome c-type biogenesis protein CcmG/DsbE thiol:disulfide oxidoreductase</fullName>
    </submittedName>
</protein>
<keyword evidence="3" id="KW-0201">Cytochrome c-type biogenesis</keyword>
<evidence type="ECO:0000259" key="6">
    <source>
        <dbReference type="PROSITE" id="PS51352"/>
    </source>
</evidence>
<dbReference type="OrthoDB" id="9799347at2"/>
<dbReference type="STRING" id="272627.CCC_01219"/>
<dbReference type="GO" id="GO:0017004">
    <property type="term" value="P:cytochrome complex assembly"/>
    <property type="evidence" value="ECO:0007669"/>
    <property type="project" value="UniProtKB-KW"/>
</dbReference>
<organism evidence="7 8">
    <name type="scientific">Paramagnetospirillum magnetotacticum MS-1</name>
    <dbReference type="NCBI Taxonomy" id="272627"/>
    <lineage>
        <taxon>Bacteria</taxon>
        <taxon>Pseudomonadati</taxon>
        <taxon>Pseudomonadota</taxon>
        <taxon>Alphaproteobacteria</taxon>
        <taxon>Rhodospirillales</taxon>
        <taxon>Magnetospirillaceae</taxon>
        <taxon>Paramagnetospirillum</taxon>
    </lineage>
</organism>
<dbReference type="GO" id="GO:0030288">
    <property type="term" value="C:outer membrane-bounded periplasmic space"/>
    <property type="evidence" value="ECO:0007669"/>
    <property type="project" value="InterPro"/>
</dbReference>
<dbReference type="AlphaFoldDB" id="A0A0C2YSQ5"/>
<proteinExistence type="inferred from homology"/>
<name>A0A0C2YSQ5_PARME</name>
<evidence type="ECO:0000256" key="3">
    <source>
        <dbReference type="ARBA" id="ARBA00022748"/>
    </source>
</evidence>
<dbReference type="CDD" id="cd03010">
    <property type="entry name" value="TlpA_like_DsbE"/>
    <property type="match status" value="1"/>
</dbReference>
<dbReference type="InterPro" id="IPR013740">
    <property type="entry name" value="Redoxin"/>
</dbReference>
<evidence type="ECO:0000256" key="4">
    <source>
        <dbReference type="ARBA" id="ARBA00023157"/>
    </source>
</evidence>
<evidence type="ECO:0000256" key="2">
    <source>
        <dbReference type="ARBA" id="ARBA00007758"/>
    </source>
</evidence>
<dbReference type="Proteomes" id="UP000031971">
    <property type="component" value="Unassembled WGS sequence"/>
</dbReference>
<gene>
    <name evidence="7" type="ORF">CCC_01219</name>
</gene>
<keyword evidence="5" id="KW-0676">Redox-active center</keyword>